<evidence type="ECO:0000313" key="2">
    <source>
        <dbReference type="Proteomes" id="UP001500908"/>
    </source>
</evidence>
<dbReference type="PANTHER" id="PTHR10151">
    <property type="entry name" value="ECTONUCLEOTIDE PYROPHOSPHATASE/PHOSPHODIESTERASE"/>
    <property type="match status" value="1"/>
</dbReference>
<dbReference type="RefSeq" id="WP_344966161.1">
    <property type="nucleotide sequence ID" value="NZ_BAABDD010000001.1"/>
</dbReference>
<dbReference type="Proteomes" id="UP001500908">
    <property type="component" value="Unassembled WGS sequence"/>
</dbReference>
<gene>
    <name evidence="1" type="ORF">GCM10022402_00290</name>
</gene>
<sequence length="382" mass="40403">MSTDVTDFEQPRYGSASVADLAPSALAALGVPGEPNTLALPPARHICVLLVDGMGWELLHANRDRAPFLASLIDTGGPEQAITTGFPTTTATSLTSLGTGLAPGHHGILGYQVAVPGADRIMNSLRWDHDIDPEQWQPHSTVYQRAQAAGVSTAYVAAAAFEGSGFSRASARGSRYLAANGATELVVQAETALRSPTPSYVFVYHSDLDTYGHMFGADSAHWRHHLGHVDRLAEQLAAILPAGGALYITADHGMVDTTPASRIDVGSEPALADGVRLLGGEARVRHVYTEPGAAADVLAAWRERLGERAVVLSREQAIDEGWFGAVAAEFLPRLGDVLALARGDTALIAPHQEEVESQLVGHHGSLTSQELRVPLLRATSES</sequence>
<accession>A0ABP7ES53</accession>
<evidence type="ECO:0000313" key="1">
    <source>
        <dbReference type="EMBL" id="GAA3723604.1"/>
    </source>
</evidence>
<dbReference type="PANTHER" id="PTHR10151:SF120">
    <property type="entry name" value="BIS(5'-ADENOSYL)-TRIPHOSPHATASE"/>
    <property type="match status" value="1"/>
</dbReference>
<reference evidence="2" key="1">
    <citation type="journal article" date="2019" name="Int. J. Syst. Evol. Microbiol.">
        <title>The Global Catalogue of Microorganisms (GCM) 10K type strain sequencing project: providing services to taxonomists for standard genome sequencing and annotation.</title>
        <authorList>
            <consortium name="The Broad Institute Genomics Platform"/>
            <consortium name="The Broad Institute Genome Sequencing Center for Infectious Disease"/>
            <person name="Wu L."/>
            <person name="Ma J."/>
        </authorList>
    </citation>
    <scope>NUCLEOTIDE SEQUENCE [LARGE SCALE GENOMIC DNA]</scope>
    <source>
        <strain evidence="2">JCM 17137</strain>
    </source>
</reference>
<dbReference type="Gene3D" id="3.40.720.10">
    <property type="entry name" value="Alkaline Phosphatase, subunit A"/>
    <property type="match status" value="1"/>
</dbReference>
<keyword evidence="2" id="KW-1185">Reference proteome</keyword>
<dbReference type="EMBL" id="BAABDD010000001">
    <property type="protein sequence ID" value="GAA3723604.1"/>
    <property type="molecule type" value="Genomic_DNA"/>
</dbReference>
<proteinExistence type="predicted"/>
<name>A0ABP7ES53_9ACTN</name>
<dbReference type="SUPFAM" id="SSF53649">
    <property type="entry name" value="Alkaline phosphatase-like"/>
    <property type="match status" value="1"/>
</dbReference>
<dbReference type="Pfam" id="PF01663">
    <property type="entry name" value="Phosphodiest"/>
    <property type="match status" value="1"/>
</dbReference>
<protein>
    <submittedName>
        <fullName evidence="1">Alkaline phosphatase family protein</fullName>
    </submittedName>
</protein>
<comment type="caution">
    <text evidence="1">The sequence shown here is derived from an EMBL/GenBank/DDBJ whole genome shotgun (WGS) entry which is preliminary data.</text>
</comment>
<dbReference type="InterPro" id="IPR002591">
    <property type="entry name" value="Phosphodiest/P_Trfase"/>
</dbReference>
<dbReference type="InterPro" id="IPR017850">
    <property type="entry name" value="Alkaline_phosphatase_core_sf"/>
</dbReference>
<organism evidence="1 2">
    <name type="scientific">Salinactinospora qingdaonensis</name>
    <dbReference type="NCBI Taxonomy" id="702744"/>
    <lineage>
        <taxon>Bacteria</taxon>
        <taxon>Bacillati</taxon>
        <taxon>Actinomycetota</taxon>
        <taxon>Actinomycetes</taxon>
        <taxon>Streptosporangiales</taxon>
        <taxon>Nocardiopsidaceae</taxon>
        <taxon>Salinactinospora</taxon>
    </lineage>
</organism>